<dbReference type="AlphaFoldDB" id="A0A2Z5ZEM8"/>
<name>A0A2Z5ZEM8_9PROT</name>
<evidence type="ECO:0000313" key="2">
    <source>
        <dbReference type="Proteomes" id="UP000270034"/>
    </source>
</evidence>
<gene>
    <name evidence="1" type="ORF">AcetOrient_orf00716</name>
</gene>
<reference evidence="1 2" key="1">
    <citation type="submission" date="2018-02" db="EMBL/GenBank/DDBJ databases">
        <title>Acetobacter orientalis genome.</title>
        <authorList>
            <person name="Nakashima N."/>
            <person name="Tamura T."/>
        </authorList>
    </citation>
    <scope>NUCLEOTIDE SEQUENCE [LARGE SCALE GENOMIC DNA]</scope>
    <source>
        <strain evidence="1 2">FAN1</strain>
    </source>
</reference>
<dbReference type="EMBL" id="AP018515">
    <property type="protein sequence ID" value="BBC78846.1"/>
    <property type="molecule type" value="Genomic_DNA"/>
</dbReference>
<protein>
    <submittedName>
        <fullName evidence="1">Uncharacterized protein</fullName>
    </submittedName>
</protein>
<proteinExistence type="predicted"/>
<dbReference type="KEGG" id="aot:AcetOri_orf00716"/>
<organism evidence="1 2">
    <name type="scientific">Acetobacter orientalis</name>
    <dbReference type="NCBI Taxonomy" id="146474"/>
    <lineage>
        <taxon>Bacteria</taxon>
        <taxon>Pseudomonadati</taxon>
        <taxon>Pseudomonadota</taxon>
        <taxon>Alphaproteobacteria</taxon>
        <taxon>Acetobacterales</taxon>
        <taxon>Acetobacteraceae</taxon>
        <taxon>Acetobacter</taxon>
    </lineage>
</organism>
<sequence length="41" mass="4452">MQAQSKIPYRCAGPVQAGPFSVIVSITHPSPIMYGTLYVSR</sequence>
<evidence type="ECO:0000313" key="1">
    <source>
        <dbReference type="EMBL" id="BBC78846.1"/>
    </source>
</evidence>
<accession>A0A2Z5ZEM8</accession>
<dbReference type="Proteomes" id="UP000270034">
    <property type="component" value="Chromosome"/>
</dbReference>